<comment type="subcellular location">
    <subcellularLocation>
        <location evidence="1">Cell membrane</location>
    </subcellularLocation>
</comment>
<evidence type="ECO:0000313" key="12">
    <source>
        <dbReference type="Proteomes" id="UP001596435"/>
    </source>
</evidence>
<dbReference type="GO" id="GO:0016757">
    <property type="term" value="F:glycosyltransferase activity"/>
    <property type="evidence" value="ECO:0007669"/>
    <property type="project" value="UniProtKB-KW"/>
</dbReference>
<keyword evidence="2" id="KW-1003">Cell membrane</keyword>
<evidence type="ECO:0000259" key="10">
    <source>
        <dbReference type="Pfam" id="PF00535"/>
    </source>
</evidence>
<evidence type="ECO:0000256" key="2">
    <source>
        <dbReference type="ARBA" id="ARBA00022475"/>
    </source>
</evidence>
<feature type="domain" description="Glycosyltransferase 2-like" evidence="10">
    <location>
        <begin position="7"/>
        <end position="136"/>
    </location>
</feature>
<comment type="caution">
    <text evidence="11">The sequence shown here is derived from an EMBL/GenBank/DDBJ whole genome shotgun (WGS) entry which is preliminary data.</text>
</comment>
<evidence type="ECO:0000256" key="8">
    <source>
        <dbReference type="ARBA" id="ARBA00038120"/>
    </source>
</evidence>
<evidence type="ECO:0000256" key="4">
    <source>
        <dbReference type="ARBA" id="ARBA00022679"/>
    </source>
</evidence>
<organism evidence="11 12">
    <name type="scientific">Kitasatospora paranensis</name>
    <dbReference type="NCBI Taxonomy" id="258053"/>
    <lineage>
        <taxon>Bacteria</taxon>
        <taxon>Bacillati</taxon>
        <taxon>Actinomycetota</taxon>
        <taxon>Actinomycetes</taxon>
        <taxon>Kitasatosporales</taxon>
        <taxon>Streptomycetaceae</taxon>
        <taxon>Kitasatospora</taxon>
    </lineage>
</organism>
<reference evidence="12" key="1">
    <citation type="journal article" date="2019" name="Int. J. Syst. Evol. Microbiol.">
        <title>The Global Catalogue of Microorganisms (GCM) 10K type strain sequencing project: providing services to taxonomists for standard genome sequencing and annotation.</title>
        <authorList>
            <consortium name="The Broad Institute Genomics Platform"/>
            <consortium name="The Broad Institute Genome Sequencing Center for Infectious Disease"/>
            <person name="Wu L."/>
            <person name="Ma J."/>
        </authorList>
    </citation>
    <scope>NUCLEOTIDE SEQUENCE [LARGE SCALE GENOMIC DNA]</scope>
    <source>
        <strain evidence="12">CGMCC 1.12859</strain>
    </source>
</reference>
<dbReference type="InterPro" id="IPR001173">
    <property type="entry name" value="Glyco_trans_2-like"/>
</dbReference>
<comment type="similarity">
    <text evidence="8">Belongs to the glycosyltransferase 2 family. CrtQ subfamily.</text>
</comment>
<dbReference type="Pfam" id="PF00535">
    <property type="entry name" value="Glycos_transf_2"/>
    <property type="match status" value="1"/>
</dbReference>
<gene>
    <name evidence="11" type="ORF">ACFQMG_26260</name>
</gene>
<comment type="pathway">
    <text evidence="7">Carotenoid biosynthesis; staphyloxanthin biosynthesis; staphyloxanthin from farnesyl diphosphate: step 4/5.</text>
</comment>
<evidence type="ECO:0000256" key="7">
    <source>
        <dbReference type="ARBA" id="ARBA00037904"/>
    </source>
</evidence>
<dbReference type="Proteomes" id="UP001596435">
    <property type="component" value="Unassembled WGS sequence"/>
</dbReference>
<evidence type="ECO:0000256" key="1">
    <source>
        <dbReference type="ARBA" id="ARBA00004236"/>
    </source>
</evidence>
<evidence type="ECO:0000313" key="11">
    <source>
        <dbReference type="EMBL" id="MFC7183060.1"/>
    </source>
</evidence>
<comment type="function">
    <text evidence="6">Catalyzes the glycosylation of 4,4'-diaponeurosporenoate, i.e. the esterification of glucose at the C1'' position with the carboxyl group of 4,4'-diaponeurosporenic acid, to form glycosyl-4,4'-diaponeurosporenoate. This is a step in the biosynthesis of staphyloxanthin, an orange pigment present in most staphylococci strains.</text>
</comment>
<dbReference type="PANTHER" id="PTHR43646">
    <property type="entry name" value="GLYCOSYLTRANSFERASE"/>
    <property type="match status" value="1"/>
</dbReference>
<evidence type="ECO:0000256" key="6">
    <source>
        <dbReference type="ARBA" id="ARBA00037281"/>
    </source>
</evidence>
<evidence type="ECO:0000256" key="5">
    <source>
        <dbReference type="ARBA" id="ARBA00023136"/>
    </source>
</evidence>
<accession>A0ABW2G2T4</accession>
<keyword evidence="4 11" id="KW-0808">Transferase</keyword>
<sequence length="233" mass="24231">MIRSVAVVVPARDEQDLLGGCLDSLRRAARHPRVRGIPVDVIVVADACTDGTAALARQYGASAVEIAVRNVGRARAAGSARALDLALGRGLALHEVWLAHTDADSRVPSGWLAHQLACAAAGWCAVAGTVRVTDWTGHPPATAVAFHGHYTAAEDAGAHPHVHGANLGVRADTYRAVGGFAPLPVGEDRALVAALEAAGVHVTRTGRHPVTTSARRDARARGGFGDFLLRLAR</sequence>
<dbReference type="EMBL" id="JBHTAJ010000059">
    <property type="protein sequence ID" value="MFC7183060.1"/>
    <property type="molecule type" value="Genomic_DNA"/>
</dbReference>
<evidence type="ECO:0000256" key="9">
    <source>
        <dbReference type="ARBA" id="ARBA00040345"/>
    </source>
</evidence>
<dbReference type="SUPFAM" id="SSF53448">
    <property type="entry name" value="Nucleotide-diphospho-sugar transferases"/>
    <property type="match status" value="1"/>
</dbReference>
<proteinExistence type="inferred from homology"/>
<protein>
    <recommendedName>
        <fullName evidence="9">4,4'-diaponeurosporenoate glycosyltransferase</fullName>
    </recommendedName>
</protein>
<name>A0ABW2G2T4_9ACTN</name>
<evidence type="ECO:0000256" key="3">
    <source>
        <dbReference type="ARBA" id="ARBA00022676"/>
    </source>
</evidence>
<keyword evidence="3 11" id="KW-0328">Glycosyltransferase</keyword>
<dbReference type="RefSeq" id="WP_345703961.1">
    <property type="nucleotide sequence ID" value="NZ_BAABKV010000001.1"/>
</dbReference>
<dbReference type="PANTHER" id="PTHR43646:SF2">
    <property type="entry name" value="GLYCOSYLTRANSFERASE 2-LIKE DOMAIN-CONTAINING PROTEIN"/>
    <property type="match status" value="1"/>
</dbReference>
<keyword evidence="12" id="KW-1185">Reference proteome</keyword>
<dbReference type="InterPro" id="IPR029044">
    <property type="entry name" value="Nucleotide-diphossugar_trans"/>
</dbReference>
<keyword evidence="5" id="KW-0472">Membrane</keyword>
<dbReference type="Gene3D" id="3.90.550.10">
    <property type="entry name" value="Spore Coat Polysaccharide Biosynthesis Protein SpsA, Chain A"/>
    <property type="match status" value="1"/>
</dbReference>